<feature type="domain" description="Phosphotransferase RcsD RcsD-ABL" evidence="1">
    <location>
        <begin position="69"/>
        <end position="170"/>
    </location>
</feature>
<evidence type="ECO:0000313" key="3">
    <source>
        <dbReference type="Proteomes" id="UP000254079"/>
    </source>
</evidence>
<reference evidence="2 3" key="1">
    <citation type="submission" date="2018-06" db="EMBL/GenBank/DDBJ databases">
        <authorList>
            <consortium name="Pathogen Informatics"/>
            <person name="Doyle S."/>
        </authorList>
    </citation>
    <scope>NUCLEOTIDE SEQUENCE [LARGE SCALE GENOMIC DNA]</scope>
    <source>
        <strain evidence="2 3">NCTC8622</strain>
    </source>
</reference>
<evidence type="ECO:0000259" key="1">
    <source>
        <dbReference type="Pfam" id="PF16359"/>
    </source>
</evidence>
<dbReference type="InterPro" id="IPR032306">
    <property type="entry name" value="RcsD_ABL"/>
</dbReference>
<accession>A0A376U6Z3</accession>
<gene>
    <name evidence="2" type="primary">rcsD_2</name>
    <name evidence="2" type="ORF">NCTC8622_03993</name>
</gene>
<protein>
    <submittedName>
        <fullName evidence="2">Two-component system sensor kinase</fullName>
        <ecNumber evidence="2">2.7.13.3</ecNumber>
    </submittedName>
</protein>
<dbReference type="FunFam" id="3.40.50.11620:FF:000001">
    <property type="entry name" value="Phosphotransferase RcsD"/>
    <property type="match status" value="1"/>
</dbReference>
<dbReference type="EC" id="2.7.13.3" evidence="2"/>
<dbReference type="AlphaFoldDB" id="A0A376U6Z3"/>
<proteinExistence type="predicted"/>
<evidence type="ECO:0000313" key="2">
    <source>
        <dbReference type="EMBL" id="STI84920.1"/>
    </source>
</evidence>
<keyword evidence="2" id="KW-0418">Kinase</keyword>
<dbReference type="Gene3D" id="3.40.50.11620">
    <property type="entry name" value="Phosphotransferase RcsD, RcsD-ABL domain"/>
    <property type="match status" value="1"/>
</dbReference>
<sequence>MDNLHFPFINQTQNDRYGKADPLAFWLSDQLARKLGGHLNIKTRDGLGTRYSVHIKMLAADPEVEEEEERLLDDVCVMVDVTSAEIRNIVTRQLENWGATCITPDERLISQDYDIFLTDNPSNLTASGLLLSDDESGVREIGPGQLCVNFNMSNAMQEAVLQLIEVQLAQEEVTESPLGGDENAQLHASGYYALFVDTVPDDVKSCILKQQPVTLLR</sequence>
<dbReference type="InterPro" id="IPR038616">
    <property type="entry name" value="RcsD_ABL_sf"/>
</dbReference>
<name>A0A376U6Z3_ECOLX</name>
<keyword evidence="2" id="KW-0808">Transferase</keyword>
<organism evidence="2 3">
    <name type="scientific">Escherichia coli</name>
    <dbReference type="NCBI Taxonomy" id="562"/>
    <lineage>
        <taxon>Bacteria</taxon>
        <taxon>Pseudomonadati</taxon>
        <taxon>Pseudomonadota</taxon>
        <taxon>Gammaproteobacteria</taxon>
        <taxon>Enterobacterales</taxon>
        <taxon>Enterobacteriaceae</taxon>
        <taxon>Escherichia</taxon>
    </lineage>
</organism>
<dbReference type="GO" id="GO:0004673">
    <property type="term" value="F:protein histidine kinase activity"/>
    <property type="evidence" value="ECO:0007669"/>
    <property type="project" value="UniProtKB-EC"/>
</dbReference>
<dbReference type="EMBL" id="UGCP01000002">
    <property type="protein sequence ID" value="STI84920.1"/>
    <property type="molecule type" value="Genomic_DNA"/>
</dbReference>
<dbReference type="Proteomes" id="UP000254079">
    <property type="component" value="Unassembled WGS sequence"/>
</dbReference>
<dbReference type="Pfam" id="PF16359">
    <property type="entry name" value="RcsD_ABL"/>
    <property type="match status" value="1"/>
</dbReference>